<dbReference type="InterPro" id="IPR011079">
    <property type="entry name" value="Ala_racemase_C"/>
</dbReference>
<comment type="cofactor">
    <cofactor evidence="2 7 8">
        <name>pyridoxal 5'-phosphate</name>
        <dbReference type="ChEBI" id="CHEBI:597326"/>
    </cofactor>
</comment>
<dbReference type="Pfam" id="PF00842">
    <property type="entry name" value="Ala_racemase_C"/>
    <property type="match status" value="1"/>
</dbReference>
<dbReference type="NCBIfam" id="TIGR00492">
    <property type="entry name" value="alr"/>
    <property type="match status" value="1"/>
</dbReference>
<dbReference type="AlphaFoldDB" id="A0A1M6CN79"/>
<organism evidence="11 12">
    <name type="scientific">Wenxinia saemankumensis</name>
    <dbReference type="NCBI Taxonomy" id="1447782"/>
    <lineage>
        <taxon>Bacteria</taxon>
        <taxon>Pseudomonadati</taxon>
        <taxon>Pseudomonadota</taxon>
        <taxon>Alphaproteobacteria</taxon>
        <taxon>Rhodobacterales</taxon>
        <taxon>Roseobacteraceae</taxon>
        <taxon>Wenxinia</taxon>
    </lineage>
</organism>
<dbReference type="InterPro" id="IPR029066">
    <property type="entry name" value="PLP-binding_barrel"/>
</dbReference>
<dbReference type="EC" id="5.1.1.1" evidence="4 7"/>
<evidence type="ECO:0000256" key="9">
    <source>
        <dbReference type="PIRSR" id="PIRSR600821-52"/>
    </source>
</evidence>
<dbReference type="UniPathway" id="UPA00042">
    <property type="reaction ID" value="UER00497"/>
</dbReference>
<evidence type="ECO:0000256" key="2">
    <source>
        <dbReference type="ARBA" id="ARBA00001933"/>
    </source>
</evidence>
<dbReference type="SUPFAM" id="SSF50621">
    <property type="entry name" value="Alanine racemase C-terminal domain-like"/>
    <property type="match status" value="1"/>
</dbReference>
<protein>
    <recommendedName>
        <fullName evidence="4 7">Alanine racemase</fullName>
        <ecNumber evidence="4 7">5.1.1.1</ecNumber>
    </recommendedName>
</protein>
<evidence type="ECO:0000256" key="6">
    <source>
        <dbReference type="ARBA" id="ARBA00023235"/>
    </source>
</evidence>
<dbReference type="InterPro" id="IPR001608">
    <property type="entry name" value="Ala_racemase_N"/>
</dbReference>
<dbReference type="STRING" id="1447782.SAMN05444417_1280"/>
<dbReference type="InterPro" id="IPR000821">
    <property type="entry name" value="Ala_racemase"/>
</dbReference>
<reference evidence="11 12" key="1">
    <citation type="submission" date="2016-11" db="EMBL/GenBank/DDBJ databases">
        <authorList>
            <person name="Jaros S."/>
            <person name="Januszkiewicz K."/>
            <person name="Wedrychowicz H."/>
        </authorList>
    </citation>
    <scope>NUCLEOTIDE SEQUENCE [LARGE SCALE GENOMIC DNA]</scope>
    <source>
        <strain evidence="11 12">DSM 100565</strain>
    </source>
</reference>
<dbReference type="GO" id="GO:0030170">
    <property type="term" value="F:pyridoxal phosphate binding"/>
    <property type="evidence" value="ECO:0007669"/>
    <property type="project" value="UniProtKB-UniRule"/>
</dbReference>
<keyword evidence="5 7" id="KW-0663">Pyridoxal phosphate</keyword>
<evidence type="ECO:0000259" key="10">
    <source>
        <dbReference type="SMART" id="SM01005"/>
    </source>
</evidence>
<feature type="binding site" evidence="7 9">
    <location>
        <position position="290"/>
    </location>
    <ligand>
        <name>substrate</name>
    </ligand>
</feature>
<comment type="pathway">
    <text evidence="7">Amino-acid biosynthesis; D-alanine biosynthesis; D-alanine from L-alanine: step 1/1.</text>
</comment>
<feature type="active site" description="Proton acceptor; specific for D-alanine" evidence="7">
    <location>
        <position position="33"/>
    </location>
</feature>
<evidence type="ECO:0000313" key="11">
    <source>
        <dbReference type="EMBL" id="SHI62492.1"/>
    </source>
</evidence>
<dbReference type="PROSITE" id="PS00395">
    <property type="entry name" value="ALANINE_RACEMASE"/>
    <property type="match status" value="1"/>
</dbReference>
<dbReference type="GO" id="GO:0030632">
    <property type="term" value="P:D-alanine biosynthetic process"/>
    <property type="evidence" value="ECO:0007669"/>
    <property type="project" value="UniProtKB-UniRule"/>
</dbReference>
<dbReference type="HAMAP" id="MF_01201">
    <property type="entry name" value="Ala_racemase"/>
    <property type="match status" value="1"/>
</dbReference>
<comment type="function">
    <text evidence="7">Catalyzes the interconversion of L-alanine and D-alanine. May also act on other amino acids.</text>
</comment>
<proteinExistence type="inferred from homology"/>
<keyword evidence="6 7" id="KW-0413">Isomerase</keyword>
<evidence type="ECO:0000256" key="5">
    <source>
        <dbReference type="ARBA" id="ARBA00022898"/>
    </source>
</evidence>
<dbReference type="PRINTS" id="PR00992">
    <property type="entry name" value="ALARACEMASE"/>
</dbReference>
<feature type="binding site" evidence="7 9">
    <location>
        <position position="128"/>
    </location>
    <ligand>
        <name>substrate</name>
    </ligand>
</feature>
<evidence type="ECO:0000256" key="7">
    <source>
        <dbReference type="HAMAP-Rule" id="MF_01201"/>
    </source>
</evidence>
<dbReference type="Gene3D" id="2.40.37.10">
    <property type="entry name" value="Lyase, Ornithine Decarboxylase, Chain A, domain 1"/>
    <property type="match status" value="1"/>
</dbReference>
<dbReference type="InterPro" id="IPR020622">
    <property type="entry name" value="Ala_racemase_pyridoxalP-BS"/>
</dbReference>
<keyword evidence="12" id="KW-1185">Reference proteome</keyword>
<feature type="active site" description="Proton acceptor; specific for L-alanine" evidence="7">
    <location>
        <position position="242"/>
    </location>
</feature>
<dbReference type="PANTHER" id="PTHR30511:SF0">
    <property type="entry name" value="ALANINE RACEMASE, CATABOLIC-RELATED"/>
    <property type="match status" value="1"/>
</dbReference>
<dbReference type="Gene3D" id="3.20.20.10">
    <property type="entry name" value="Alanine racemase"/>
    <property type="match status" value="1"/>
</dbReference>
<dbReference type="Proteomes" id="UP000184292">
    <property type="component" value="Unassembled WGS sequence"/>
</dbReference>
<gene>
    <name evidence="11" type="ORF">SAMN05444417_1280</name>
</gene>
<accession>A0A1M6CN79</accession>
<dbReference type="SUPFAM" id="SSF51419">
    <property type="entry name" value="PLP-binding barrel"/>
    <property type="match status" value="1"/>
</dbReference>
<dbReference type="EMBL" id="FQYO01000002">
    <property type="protein sequence ID" value="SHI62492.1"/>
    <property type="molecule type" value="Genomic_DNA"/>
</dbReference>
<evidence type="ECO:0000256" key="1">
    <source>
        <dbReference type="ARBA" id="ARBA00000316"/>
    </source>
</evidence>
<feature type="domain" description="Alanine racemase C-terminal" evidence="10">
    <location>
        <begin position="221"/>
        <end position="343"/>
    </location>
</feature>
<comment type="similarity">
    <text evidence="3 7">Belongs to the alanine racemase family.</text>
</comment>
<name>A0A1M6CN79_9RHOB</name>
<dbReference type="CDD" id="cd00430">
    <property type="entry name" value="PLPDE_III_AR"/>
    <property type="match status" value="1"/>
</dbReference>
<evidence type="ECO:0000313" key="12">
    <source>
        <dbReference type="Proteomes" id="UP000184292"/>
    </source>
</evidence>
<dbReference type="SMART" id="SM01005">
    <property type="entry name" value="Ala_racemase_C"/>
    <property type="match status" value="1"/>
</dbReference>
<dbReference type="RefSeq" id="WP_073327032.1">
    <property type="nucleotide sequence ID" value="NZ_FQYO01000002.1"/>
</dbReference>
<feature type="modified residue" description="N6-(pyridoxal phosphate)lysine" evidence="7 8">
    <location>
        <position position="33"/>
    </location>
</feature>
<evidence type="ECO:0000256" key="3">
    <source>
        <dbReference type="ARBA" id="ARBA00007880"/>
    </source>
</evidence>
<dbReference type="InterPro" id="IPR009006">
    <property type="entry name" value="Ala_racemase/Decarboxylase_C"/>
</dbReference>
<sequence>MATGQLTIDLDALAANWRALDARTAVPTGAVVKADGYGLGAERVARALARAGARTFYVAVAEEGAAIRQALGPGPEIRVFSGHMAGDTEMLADLALTPMLTSIEQLTRHLESLPGHPFGLQLDTGMNRLGLEWQDWAAVAVIALGQRPVVLMSHLACADEPDHPMNPYQLDVFHRMTDGVSVPRCLAATGGILLGPDYHFDETRPGIGLYGGLPFEGAAPVARLDLPVVQCRDLAAGEVVGYGNSWQAERPTRLATVSGGYADGLHRALQGELTLWFGDTPCPAVGRVSMDLITVDVTDLAEDPDWLSVLTDSQGVDALAAACGTIGYEMLTSLGARYARRYASG</sequence>
<comment type="catalytic activity">
    <reaction evidence="1 7">
        <text>L-alanine = D-alanine</text>
        <dbReference type="Rhea" id="RHEA:20249"/>
        <dbReference type="ChEBI" id="CHEBI:57416"/>
        <dbReference type="ChEBI" id="CHEBI:57972"/>
        <dbReference type="EC" id="5.1.1.1"/>
    </reaction>
</comment>
<dbReference type="PANTHER" id="PTHR30511">
    <property type="entry name" value="ALANINE RACEMASE"/>
    <property type="match status" value="1"/>
</dbReference>
<evidence type="ECO:0000256" key="4">
    <source>
        <dbReference type="ARBA" id="ARBA00013089"/>
    </source>
</evidence>
<dbReference type="OrthoDB" id="9813814at2"/>
<dbReference type="GO" id="GO:0005829">
    <property type="term" value="C:cytosol"/>
    <property type="evidence" value="ECO:0007669"/>
    <property type="project" value="TreeGrafter"/>
</dbReference>
<dbReference type="GO" id="GO:0008784">
    <property type="term" value="F:alanine racemase activity"/>
    <property type="evidence" value="ECO:0007669"/>
    <property type="project" value="UniProtKB-UniRule"/>
</dbReference>
<dbReference type="Pfam" id="PF01168">
    <property type="entry name" value="Ala_racemase_N"/>
    <property type="match status" value="1"/>
</dbReference>
<evidence type="ECO:0000256" key="8">
    <source>
        <dbReference type="PIRSR" id="PIRSR600821-50"/>
    </source>
</evidence>